<evidence type="ECO:0000313" key="2">
    <source>
        <dbReference type="EMBL" id="MCR8874570.1"/>
    </source>
</evidence>
<keyword evidence="1" id="KW-0812">Transmembrane</keyword>
<organism evidence="2 3">
    <name type="scientific">Phocaeicola barnesiae</name>
    <dbReference type="NCBI Taxonomy" id="376804"/>
    <lineage>
        <taxon>Bacteria</taxon>
        <taxon>Pseudomonadati</taxon>
        <taxon>Bacteroidota</taxon>
        <taxon>Bacteroidia</taxon>
        <taxon>Bacteroidales</taxon>
        <taxon>Bacteroidaceae</taxon>
        <taxon>Phocaeicola</taxon>
    </lineage>
</organism>
<keyword evidence="1" id="KW-1133">Transmembrane helix</keyword>
<sequence>MKYGVSRKTLLITAGIVWLIAGANILRIGITCWVNYKAYWLFKVCEASLIFLLFFGFIFHRLYRKHTGRISQKEDKNCPFAFFDTKGWIIMAFMITFGVSARRFQLLPESFIAVFYTGLSLALMGTGIRFLIYWWKSRKLL</sequence>
<keyword evidence="1" id="KW-0472">Membrane</keyword>
<name>A0AAW5N6Z3_9BACT</name>
<feature type="transmembrane region" description="Helical" evidence="1">
    <location>
        <begin position="111"/>
        <end position="135"/>
    </location>
</feature>
<dbReference type="RefSeq" id="WP_022339229.1">
    <property type="nucleotide sequence ID" value="NZ_CALULB010000010.1"/>
</dbReference>
<feature type="transmembrane region" description="Helical" evidence="1">
    <location>
        <begin position="80"/>
        <end position="99"/>
    </location>
</feature>
<reference evidence="2 3" key="1">
    <citation type="submission" date="2022-08" db="EMBL/GenBank/DDBJ databases">
        <authorList>
            <person name="Zeman M."/>
            <person name="Kubasova T."/>
        </authorList>
    </citation>
    <scope>NUCLEOTIDE SEQUENCE [LARGE SCALE GENOMIC DNA]</scope>
    <source>
        <strain evidence="2 3">ET62</strain>
    </source>
</reference>
<protein>
    <recommendedName>
        <fullName evidence="4">Transmembrane protein</fullName>
    </recommendedName>
</protein>
<evidence type="ECO:0000313" key="3">
    <source>
        <dbReference type="Proteomes" id="UP001204579"/>
    </source>
</evidence>
<dbReference type="EMBL" id="JANRHJ010000012">
    <property type="protein sequence ID" value="MCR8874570.1"/>
    <property type="molecule type" value="Genomic_DNA"/>
</dbReference>
<evidence type="ECO:0008006" key="4">
    <source>
        <dbReference type="Google" id="ProtNLM"/>
    </source>
</evidence>
<evidence type="ECO:0000256" key="1">
    <source>
        <dbReference type="SAM" id="Phobius"/>
    </source>
</evidence>
<dbReference type="AlphaFoldDB" id="A0AAW5N6Z3"/>
<comment type="caution">
    <text evidence="2">The sequence shown here is derived from an EMBL/GenBank/DDBJ whole genome shotgun (WGS) entry which is preliminary data.</text>
</comment>
<feature type="transmembrane region" description="Helical" evidence="1">
    <location>
        <begin position="9"/>
        <end position="26"/>
    </location>
</feature>
<dbReference type="GeneID" id="82442658"/>
<accession>A0AAW5N6Z3</accession>
<feature type="transmembrane region" description="Helical" evidence="1">
    <location>
        <begin position="38"/>
        <end position="59"/>
    </location>
</feature>
<proteinExistence type="predicted"/>
<keyword evidence="3" id="KW-1185">Reference proteome</keyword>
<dbReference type="Proteomes" id="UP001204579">
    <property type="component" value="Unassembled WGS sequence"/>
</dbReference>
<gene>
    <name evidence="2" type="ORF">NW209_11195</name>
</gene>